<accession>A0A6G0Y3D8</accession>
<reference evidence="1 2" key="1">
    <citation type="submission" date="2019-08" db="EMBL/GenBank/DDBJ databases">
        <title>Whole genome of Aphis craccivora.</title>
        <authorList>
            <person name="Voronova N.V."/>
            <person name="Shulinski R.S."/>
            <person name="Bandarenka Y.V."/>
            <person name="Zhorov D.G."/>
            <person name="Warner D."/>
        </authorList>
    </citation>
    <scope>NUCLEOTIDE SEQUENCE [LARGE SCALE GENOMIC DNA]</scope>
    <source>
        <strain evidence="1">180601</strain>
        <tissue evidence="1">Whole Body</tissue>
    </source>
</reference>
<evidence type="ECO:0000313" key="2">
    <source>
        <dbReference type="Proteomes" id="UP000478052"/>
    </source>
</evidence>
<evidence type="ECO:0000313" key="1">
    <source>
        <dbReference type="EMBL" id="KAF0748536.1"/>
    </source>
</evidence>
<dbReference type="PANTHER" id="PTHR47501:SF5">
    <property type="entry name" value="HAT C-TERMINAL DIMERISATION DOMAIN-CONTAINING PROTEIN"/>
    <property type="match status" value="1"/>
</dbReference>
<protein>
    <submittedName>
        <fullName evidence="1">52 kDa repressor of the inhibitor of the protein kinase-like</fullName>
    </submittedName>
</protein>
<sequence>MDNENKTPVILDGTFFEVVIVKNEIVKAIFKDEYSKENYKSMTNSRQLKVNNLFPSNSGGLKQTQYENNLVNFIVNNMKPISITEYEDFQKLILDPSIKTMSKRTVGRRINDNYNNVLNSLKLFFQTHCEVRVCTTADIWSTKHRSVIGITAHWIDGKTLGRHSCVLACKRFFGAHTFDKIGEIMVDIFSKFNLSNDNIVSTVTDNGSNFVKAFKEFGCKIKTSNNDSDTDSDGDMDKDLNEDNELSFLVVDENDDGDILLPQHLRCASHTLRWNSLYDSISQLIKHKAKLNTLTRDLGLNQLQLLKEQHLRYTFTFIDPLITSLEKRFKLYFDLSPEVDEAILASCFHPTFKLRWIPEHDEIMKNRVKNLCINIAEKYIENSSHTESSVDNVDDEDFLIFSSQEQCFDSRANLEVVQFFNNKNKTLTCLDSYPTIKKLFIRYNTSLPSSAPVERLFSFAGFIHAPNR</sequence>
<organism evidence="1 2">
    <name type="scientific">Aphis craccivora</name>
    <name type="common">Cowpea aphid</name>
    <dbReference type="NCBI Taxonomy" id="307492"/>
    <lineage>
        <taxon>Eukaryota</taxon>
        <taxon>Metazoa</taxon>
        <taxon>Ecdysozoa</taxon>
        <taxon>Arthropoda</taxon>
        <taxon>Hexapoda</taxon>
        <taxon>Insecta</taxon>
        <taxon>Pterygota</taxon>
        <taxon>Neoptera</taxon>
        <taxon>Paraneoptera</taxon>
        <taxon>Hemiptera</taxon>
        <taxon>Sternorrhyncha</taxon>
        <taxon>Aphidomorpha</taxon>
        <taxon>Aphidoidea</taxon>
        <taxon>Aphididae</taxon>
        <taxon>Aphidini</taxon>
        <taxon>Aphis</taxon>
        <taxon>Aphis</taxon>
    </lineage>
</organism>
<gene>
    <name evidence="1" type="ORF">FWK35_00022520</name>
</gene>
<dbReference type="InterPro" id="IPR012337">
    <property type="entry name" value="RNaseH-like_sf"/>
</dbReference>
<dbReference type="PANTHER" id="PTHR47501">
    <property type="entry name" value="TRANSPOSASE-RELATED"/>
    <property type="match status" value="1"/>
</dbReference>
<name>A0A6G0Y3D8_APHCR</name>
<dbReference type="EMBL" id="VUJU01006437">
    <property type="protein sequence ID" value="KAF0748536.1"/>
    <property type="molecule type" value="Genomic_DNA"/>
</dbReference>
<feature type="non-terminal residue" evidence="1">
    <location>
        <position position="468"/>
    </location>
</feature>
<dbReference type="Proteomes" id="UP000478052">
    <property type="component" value="Unassembled WGS sequence"/>
</dbReference>
<proteinExistence type="predicted"/>
<keyword evidence="2" id="KW-1185">Reference proteome</keyword>
<dbReference type="AlphaFoldDB" id="A0A6G0Y3D8"/>
<dbReference type="SUPFAM" id="SSF53098">
    <property type="entry name" value="Ribonuclease H-like"/>
    <property type="match status" value="1"/>
</dbReference>
<comment type="caution">
    <text evidence="1">The sequence shown here is derived from an EMBL/GenBank/DDBJ whole genome shotgun (WGS) entry which is preliminary data.</text>
</comment>
<dbReference type="OrthoDB" id="6587994at2759"/>